<dbReference type="CDD" id="cd00054">
    <property type="entry name" value="EGF_CA"/>
    <property type="match status" value="1"/>
</dbReference>
<evidence type="ECO:0000256" key="4">
    <source>
        <dbReference type="PROSITE-ProRule" id="PRU00076"/>
    </source>
</evidence>
<dbReference type="SMART" id="SM00181">
    <property type="entry name" value="EGF"/>
    <property type="match status" value="3"/>
</dbReference>
<keyword evidence="3 4" id="KW-1015">Disulfide bond</keyword>
<dbReference type="Pfam" id="PF00095">
    <property type="entry name" value="WAP"/>
    <property type="match status" value="1"/>
</dbReference>
<keyword evidence="1 4" id="KW-0245">EGF-like domain</keyword>
<evidence type="ECO:0000256" key="5">
    <source>
        <dbReference type="SAM" id="MobiDB-lite"/>
    </source>
</evidence>
<dbReference type="GO" id="GO:0005576">
    <property type="term" value="C:extracellular region"/>
    <property type="evidence" value="ECO:0007669"/>
    <property type="project" value="InterPro"/>
</dbReference>
<dbReference type="OrthoDB" id="5912026at2759"/>
<dbReference type="EMBL" id="CAIIXF020000005">
    <property type="protein sequence ID" value="CAH1784107.1"/>
    <property type="molecule type" value="Genomic_DNA"/>
</dbReference>
<dbReference type="GO" id="GO:0030414">
    <property type="term" value="F:peptidase inhibitor activity"/>
    <property type="evidence" value="ECO:0007669"/>
    <property type="project" value="InterPro"/>
</dbReference>
<evidence type="ECO:0000256" key="2">
    <source>
        <dbReference type="ARBA" id="ARBA00022737"/>
    </source>
</evidence>
<dbReference type="Pfam" id="PF00008">
    <property type="entry name" value="EGF"/>
    <property type="match status" value="1"/>
</dbReference>
<dbReference type="SUPFAM" id="SSF57256">
    <property type="entry name" value="Elafin-like"/>
    <property type="match status" value="1"/>
</dbReference>
<dbReference type="InterPro" id="IPR000742">
    <property type="entry name" value="EGF"/>
</dbReference>
<evidence type="ECO:0000256" key="3">
    <source>
        <dbReference type="ARBA" id="ARBA00023157"/>
    </source>
</evidence>
<evidence type="ECO:0000256" key="1">
    <source>
        <dbReference type="ARBA" id="ARBA00022536"/>
    </source>
</evidence>
<comment type="caution">
    <text evidence="6">The sequence shown here is derived from an EMBL/GenBank/DDBJ whole genome shotgun (WGS) entry which is preliminary data.</text>
</comment>
<protein>
    <submittedName>
        <fullName evidence="6">Uncharacterized protein</fullName>
    </submittedName>
</protein>
<dbReference type="SUPFAM" id="SSF57196">
    <property type="entry name" value="EGF/Laminin"/>
    <property type="match status" value="3"/>
</dbReference>
<feature type="compositionally biased region" description="Low complexity" evidence="5">
    <location>
        <begin position="100"/>
        <end position="115"/>
    </location>
</feature>
<feature type="non-terminal residue" evidence="6">
    <location>
        <position position="295"/>
    </location>
</feature>
<dbReference type="Pfam" id="PF23334">
    <property type="entry name" value="VWC2L_2nd"/>
    <property type="match status" value="1"/>
</dbReference>
<accession>A0A8J1T6N9</accession>
<dbReference type="SMART" id="SM00214">
    <property type="entry name" value="VWC"/>
    <property type="match status" value="1"/>
</dbReference>
<keyword evidence="2" id="KW-0677">Repeat</keyword>
<proteinExistence type="predicted"/>
<dbReference type="SUPFAM" id="SSF57603">
    <property type="entry name" value="FnI-like domain"/>
    <property type="match status" value="1"/>
</dbReference>
<dbReference type="Gene3D" id="4.10.75.10">
    <property type="entry name" value="Elafin-like"/>
    <property type="match status" value="1"/>
</dbReference>
<feature type="disulfide bond" evidence="4">
    <location>
        <begin position="250"/>
        <end position="267"/>
    </location>
</feature>
<feature type="non-terminal residue" evidence="6">
    <location>
        <position position="1"/>
    </location>
</feature>
<gene>
    <name evidence="6" type="ORF">OFUS_LOCUS10358</name>
</gene>
<dbReference type="PANTHER" id="PTHR24049">
    <property type="entry name" value="CRUMBS FAMILY MEMBER"/>
    <property type="match status" value="1"/>
</dbReference>
<organism evidence="6 7">
    <name type="scientific">Owenia fusiformis</name>
    <name type="common">Polychaete worm</name>
    <dbReference type="NCBI Taxonomy" id="6347"/>
    <lineage>
        <taxon>Eukaryota</taxon>
        <taxon>Metazoa</taxon>
        <taxon>Spiralia</taxon>
        <taxon>Lophotrochozoa</taxon>
        <taxon>Annelida</taxon>
        <taxon>Polychaeta</taxon>
        <taxon>Sedentaria</taxon>
        <taxon>Canalipalpata</taxon>
        <taxon>Sabellida</taxon>
        <taxon>Oweniida</taxon>
        <taxon>Oweniidae</taxon>
        <taxon>Owenia</taxon>
    </lineage>
</organism>
<feature type="disulfide bond" evidence="4">
    <location>
        <begin position="206"/>
        <end position="215"/>
    </location>
</feature>
<feature type="disulfide bond" evidence="4">
    <location>
        <begin position="269"/>
        <end position="278"/>
    </location>
</feature>
<keyword evidence="7" id="KW-1185">Reference proteome</keyword>
<dbReference type="AlphaFoldDB" id="A0A8J1T6N9"/>
<sequence>CTHDAACTDIQKCCYNGCGHSCIDPEGCEVDGEMYAIGDVIEKNDPCLYCECVHDDQSNSREQCVATSCVAPECENPTYHDDVCCPICETWDSTGPMGATGPSGSTGHTGPTDSSWPTGWTGPMDATGPTSQTGPTVSNGCASGNPCLNLGSCSSSGGGFQCHCRDGFSGEFCEIDLANPDGCTCSPCMNNGSCISDDGTYFYCHCFGNFIGEFCEIPISGGTGPDSGWTGPTGATGPTIPHACSHGNPCENGGSCVPFQDGTDYYCSCPHYFSGDYCEVDLSNTHICASYPCMN</sequence>
<dbReference type="PROSITE" id="PS50184">
    <property type="entry name" value="VWFC_2"/>
    <property type="match status" value="1"/>
</dbReference>
<reference evidence="6" key="1">
    <citation type="submission" date="2022-03" db="EMBL/GenBank/DDBJ databases">
        <authorList>
            <person name="Martin C."/>
        </authorList>
    </citation>
    <scope>NUCLEOTIDE SEQUENCE</scope>
</reference>
<evidence type="ECO:0000313" key="7">
    <source>
        <dbReference type="Proteomes" id="UP000749559"/>
    </source>
</evidence>
<feature type="compositionally biased region" description="Polar residues" evidence="5">
    <location>
        <begin position="128"/>
        <end position="137"/>
    </location>
</feature>
<dbReference type="PROSITE" id="PS50026">
    <property type="entry name" value="EGF_3"/>
    <property type="match status" value="3"/>
</dbReference>
<dbReference type="InterPro" id="IPR001007">
    <property type="entry name" value="VWF_dom"/>
</dbReference>
<dbReference type="PROSITE" id="PS00022">
    <property type="entry name" value="EGF_1"/>
    <property type="match status" value="3"/>
</dbReference>
<dbReference type="PROSITE" id="PS01186">
    <property type="entry name" value="EGF_2"/>
    <property type="match status" value="1"/>
</dbReference>
<dbReference type="InterPro" id="IPR036645">
    <property type="entry name" value="Elafin-like_sf"/>
</dbReference>
<feature type="region of interest" description="Disordered" evidence="5">
    <location>
        <begin position="99"/>
        <end position="137"/>
    </location>
</feature>
<feature type="disulfide bond" evidence="4">
    <location>
        <begin position="164"/>
        <end position="173"/>
    </location>
</feature>
<dbReference type="Gene3D" id="2.10.25.10">
    <property type="entry name" value="Laminin"/>
    <property type="match status" value="3"/>
</dbReference>
<comment type="caution">
    <text evidence="4">Lacks conserved residue(s) required for the propagation of feature annotation.</text>
</comment>
<dbReference type="InterPro" id="IPR008197">
    <property type="entry name" value="WAP_dom"/>
</dbReference>
<dbReference type="InterPro" id="IPR051022">
    <property type="entry name" value="Notch_Cell-Fate_Det"/>
</dbReference>
<dbReference type="Proteomes" id="UP000749559">
    <property type="component" value="Unassembled WGS sequence"/>
</dbReference>
<name>A0A8J1T6N9_OWEFU</name>
<evidence type="ECO:0000313" key="6">
    <source>
        <dbReference type="EMBL" id="CAH1784107.1"/>
    </source>
</evidence>
<dbReference type="PROSITE" id="PS51390">
    <property type="entry name" value="WAP"/>
    <property type="match status" value="1"/>
</dbReference>